<dbReference type="InterPro" id="IPR027417">
    <property type="entry name" value="P-loop_NTPase"/>
</dbReference>
<dbReference type="PANTHER" id="PTHR24072">
    <property type="entry name" value="RHO FAMILY GTPASE"/>
    <property type="match status" value="1"/>
</dbReference>
<dbReference type="SMART" id="SM00173">
    <property type="entry name" value="RAS"/>
    <property type="match status" value="1"/>
</dbReference>
<dbReference type="SUPFAM" id="SSF52540">
    <property type="entry name" value="P-loop containing nucleoside triphosphate hydrolases"/>
    <property type="match status" value="1"/>
</dbReference>
<keyword evidence="1" id="KW-0547">Nucleotide-binding</keyword>
<dbReference type="EMBL" id="JAGTJQ010000004">
    <property type="protein sequence ID" value="KAH7032979.1"/>
    <property type="molecule type" value="Genomic_DNA"/>
</dbReference>
<reference evidence="3" key="1">
    <citation type="journal article" date="2021" name="Nat. Commun.">
        <title>Genetic determinants of endophytism in the Arabidopsis root mycobiome.</title>
        <authorList>
            <person name="Mesny F."/>
            <person name="Miyauchi S."/>
            <person name="Thiergart T."/>
            <person name="Pickel B."/>
            <person name="Atanasova L."/>
            <person name="Karlsson M."/>
            <person name="Huettel B."/>
            <person name="Barry K.W."/>
            <person name="Haridas S."/>
            <person name="Chen C."/>
            <person name="Bauer D."/>
            <person name="Andreopoulos W."/>
            <person name="Pangilinan J."/>
            <person name="LaButti K."/>
            <person name="Riley R."/>
            <person name="Lipzen A."/>
            <person name="Clum A."/>
            <person name="Drula E."/>
            <person name="Henrissat B."/>
            <person name="Kohler A."/>
            <person name="Grigoriev I.V."/>
            <person name="Martin F.M."/>
            <person name="Hacquard S."/>
        </authorList>
    </citation>
    <scope>NUCLEOTIDE SEQUENCE</scope>
    <source>
        <strain evidence="3">MPI-CAGE-CH-0230</strain>
    </source>
</reference>
<dbReference type="InterPro" id="IPR001806">
    <property type="entry name" value="Small_GTPase"/>
</dbReference>
<dbReference type="GeneID" id="70178392"/>
<proteinExistence type="predicted"/>
<accession>A0A9P9BPC0</accession>
<keyword evidence="2" id="KW-0342">GTP-binding</keyword>
<dbReference type="Pfam" id="PF00071">
    <property type="entry name" value="Ras"/>
    <property type="match status" value="1"/>
</dbReference>
<evidence type="ECO:0000256" key="2">
    <source>
        <dbReference type="ARBA" id="ARBA00023134"/>
    </source>
</evidence>
<dbReference type="SMART" id="SM00175">
    <property type="entry name" value="RAB"/>
    <property type="match status" value="1"/>
</dbReference>
<evidence type="ECO:0000313" key="3">
    <source>
        <dbReference type="EMBL" id="KAH7032979.1"/>
    </source>
</evidence>
<dbReference type="SMART" id="SM00174">
    <property type="entry name" value="RHO"/>
    <property type="match status" value="1"/>
</dbReference>
<dbReference type="GO" id="GO:0005525">
    <property type="term" value="F:GTP binding"/>
    <property type="evidence" value="ECO:0007669"/>
    <property type="project" value="UniProtKB-KW"/>
</dbReference>
<dbReference type="PROSITE" id="PS51420">
    <property type="entry name" value="RHO"/>
    <property type="match status" value="1"/>
</dbReference>
<dbReference type="RefSeq" id="XP_046013811.1">
    <property type="nucleotide sequence ID" value="XM_046148846.1"/>
</dbReference>
<feature type="non-terminal residue" evidence="3">
    <location>
        <position position="143"/>
    </location>
</feature>
<dbReference type="OrthoDB" id="25896at2759"/>
<keyword evidence="3" id="KW-0378">Hydrolase</keyword>
<keyword evidence="4" id="KW-1185">Reference proteome</keyword>
<dbReference type="Proteomes" id="UP000756346">
    <property type="component" value="Unassembled WGS sequence"/>
</dbReference>
<dbReference type="PROSITE" id="PS51419">
    <property type="entry name" value="RAB"/>
    <property type="match status" value="1"/>
</dbReference>
<name>A0A9P9BPC0_9PEZI</name>
<evidence type="ECO:0000256" key="1">
    <source>
        <dbReference type="ARBA" id="ARBA00022741"/>
    </source>
</evidence>
<dbReference type="CDD" id="cd00157">
    <property type="entry name" value="Rho"/>
    <property type="match status" value="1"/>
</dbReference>
<sequence>YVPTQYELFTKTTLVDSQDVELELWDTSGDIQLHQLRLLSYLAWDAVFLCFSVNSQKQFDRTQTQWLREIRMNCRDAPVILVGCKKDLRAGSGVWQPLRLTKSDHPVHTQACLAAHTTGAVRYMECSALTGEGVAEILDEGVR</sequence>
<dbReference type="InterPro" id="IPR003578">
    <property type="entry name" value="Small_GTPase_Rho"/>
</dbReference>
<organism evidence="3 4">
    <name type="scientific">Microdochium trichocladiopsis</name>
    <dbReference type="NCBI Taxonomy" id="1682393"/>
    <lineage>
        <taxon>Eukaryota</taxon>
        <taxon>Fungi</taxon>
        <taxon>Dikarya</taxon>
        <taxon>Ascomycota</taxon>
        <taxon>Pezizomycotina</taxon>
        <taxon>Sordariomycetes</taxon>
        <taxon>Xylariomycetidae</taxon>
        <taxon>Xylariales</taxon>
        <taxon>Microdochiaceae</taxon>
        <taxon>Microdochium</taxon>
    </lineage>
</organism>
<protein>
    <submittedName>
        <fullName evidence="3">P-loop containing nucleoside triphosphate hydrolase protein</fullName>
    </submittedName>
</protein>
<dbReference type="GO" id="GO:0007264">
    <property type="term" value="P:small GTPase-mediated signal transduction"/>
    <property type="evidence" value="ECO:0007669"/>
    <property type="project" value="InterPro"/>
</dbReference>
<feature type="non-terminal residue" evidence="3">
    <location>
        <position position="1"/>
    </location>
</feature>
<dbReference type="AlphaFoldDB" id="A0A9P9BPC0"/>
<dbReference type="GO" id="GO:0003924">
    <property type="term" value="F:GTPase activity"/>
    <property type="evidence" value="ECO:0007669"/>
    <property type="project" value="InterPro"/>
</dbReference>
<dbReference type="Gene3D" id="3.40.50.300">
    <property type="entry name" value="P-loop containing nucleotide triphosphate hydrolases"/>
    <property type="match status" value="1"/>
</dbReference>
<evidence type="ECO:0000313" key="4">
    <source>
        <dbReference type="Proteomes" id="UP000756346"/>
    </source>
</evidence>
<comment type="caution">
    <text evidence="3">The sequence shown here is derived from an EMBL/GenBank/DDBJ whole genome shotgun (WGS) entry which is preliminary data.</text>
</comment>
<dbReference type="PRINTS" id="PR00449">
    <property type="entry name" value="RASTRNSFRMNG"/>
</dbReference>
<gene>
    <name evidence="3" type="ORF">B0I36DRAFT_206712</name>
</gene>